<dbReference type="PANTHER" id="PTHR10629">
    <property type="entry name" value="CYTOSINE-SPECIFIC METHYLTRANSFERASE"/>
    <property type="match status" value="1"/>
</dbReference>
<evidence type="ECO:0000313" key="9">
    <source>
        <dbReference type="Proteomes" id="UP000270616"/>
    </source>
</evidence>
<dbReference type="GO" id="GO:0032259">
    <property type="term" value="P:methylation"/>
    <property type="evidence" value="ECO:0007669"/>
    <property type="project" value="UniProtKB-KW"/>
</dbReference>
<evidence type="ECO:0000256" key="6">
    <source>
        <dbReference type="PROSITE-ProRule" id="PRU01016"/>
    </source>
</evidence>
<feature type="region of interest" description="Disordered" evidence="7">
    <location>
        <begin position="264"/>
        <end position="283"/>
    </location>
</feature>
<proteinExistence type="inferred from homology"/>
<keyword evidence="9" id="KW-1185">Reference proteome</keyword>
<dbReference type="InterPro" id="IPR001525">
    <property type="entry name" value="C5_MeTfrase"/>
</dbReference>
<evidence type="ECO:0000313" key="8">
    <source>
        <dbReference type="EMBL" id="ROZ64652.1"/>
    </source>
</evidence>
<dbReference type="GO" id="GO:0009307">
    <property type="term" value="P:DNA restriction-modification system"/>
    <property type="evidence" value="ECO:0007669"/>
    <property type="project" value="UniProtKB-KW"/>
</dbReference>
<dbReference type="EMBL" id="RKMF01000002">
    <property type="protein sequence ID" value="ROZ64652.1"/>
    <property type="molecule type" value="Genomic_DNA"/>
</dbReference>
<evidence type="ECO:0000256" key="4">
    <source>
        <dbReference type="ARBA" id="ARBA00022691"/>
    </source>
</evidence>
<reference evidence="8 9" key="1">
    <citation type="submission" date="2018-10" db="EMBL/GenBank/DDBJ databases">
        <title>Kocuria sp. M5W7-7, whole genome shotgun sequence.</title>
        <authorList>
            <person name="Tuo L."/>
        </authorList>
    </citation>
    <scope>NUCLEOTIDE SEQUENCE [LARGE SCALE GENOMIC DNA]</scope>
    <source>
        <strain evidence="8 9">M5W7-7</strain>
    </source>
</reference>
<dbReference type="InterPro" id="IPR050390">
    <property type="entry name" value="C5-Methyltransferase"/>
</dbReference>
<dbReference type="InterPro" id="IPR029063">
    <property type="entry name" value="SAM-dependent_MTases_sf"/>
</dbReference>
<dbReference type="SUPFAM" id="SSF53335">
    <property type="entry name" value="S-adenosyl-L-methionine-dependent methyltransferases"/>
    <property type="match status" value="1"/>
</dbReference>
<evidence type="ECO:0000256" key="1">
    <source>
        <dbReference type="ARBA" id="ARBA00011975"/>
    </source>
</evidence>
<accession>A0A3N3ZST8</accession>
<keyword evidence="2 6" id="KW-0489">Methyltransferase</keyword>
<organism evidence="8 9">
    <name type="scientific">Kocuria soli</name>
    <dbReference type="NCBI Taxonomy" id="2485125"/>
    <lineage>
        <taxon>Bacteria</taxon>
        <taxon>Bacillati</taxon>
        <taxon>Actinomycetota</taxon>
        <taxon>Actinomycetes</taxon>
        <taxon>Micrococcales</taxon>
        <taxon>Micrococcaceae</taxon>
        <taxon>Kocuria</taxon>
    </lineage>
</organism>
<protein>
    <recommendedName>
        <fullName evidence="1">DNA (cytosine-5-)-methyltransferase</fullName>
        <ecNumber evidence="1">2.1.1.37</ecNumber>
    </recommendedName>
</protein>
<dbReference type="Proteomes" id="UP000270616">
    <property type="component" value="Unassembled WGS sequence"/>
</dbReference>
<feature type="active site" evidence="6">
    <location>
        <position position="83"/>
    </location>
</feature>
<evidence type="ECO:0000256" key="3">
    <source>
        <dbReference type="ARBA" id="ARBA00022679"/>
    </source>
</evidence>
<dbReference type="GO" id="GO:0003677">
    <property type="term" value="F:DNA binding"/>
    <property type="evidence" value="ECO:0007669"/>
    <property type="project" value="TreeGrafter"/>
</dbReference>
<evidence type="ECO:0000256" key="2">
    <source>
        <dbReference type="ARBA" id="ARBA00022603"/>
    </source>
</evidence>
<dbReference type="PRINTS" id="PR00105">
    <property type="entry name" value="C5METTRFRASE"/>
</dbReference>
<gene>
    <name evidence="8" type="ORF">EDL96_02040</name>
</gene>
<comment type="caution">
    <text evidence="8">The sequence shown here is derived from an EMBL/GenBank/DDBJ whole genome shotgun (WGS) entry which is preliminary data.</text>
</comment>
<dbReference type="Gene3D" id="3.40.50.150">
    <property type="entry name" value="Vaccinia Virus protein VP39"/>
    <property type="match status" value="1"/>
</dbReference>
<dbReference type="PROSITE" id="PS51679">
    <property type="entry name" value="SAM_MT_C5"/>
    <property type="match status" value="1"/>
</dbReference>
<dbReference type="EC" id="2.1.1.37" evidence="1"/>
<keyword evidence="4 6" id="KW-0949">S-adenosyl-L-methionine</keyword>
<keyword evidence="5" id="KW-0680">Restriction system</keyword>
<comment type="similarity">
    <text evidence="6">Belongs to the class I-like SAM-binding methyltransferase superfamily. C5-methyltransferase family.</text>
</comment>
<evidence type="ECO:0000256" key="7">
    <source>
        <dbReference type="SAM" id="MobiDB-lite"/>
    </source>
</evidence>
<dbReference type="GO" id="GO:0003886">
    <property type="term" value="F:DNA (cytosine-5-)-methyltransferase activity"/>
    <property type="evidence" value="ECO:0007669"/>
    <property type="project" value="UniProtKB-EC"/>
</dbReference>
<dbReference type="Pfam" id="PF00145">
    <property type="entry name" value="DNA_methylase"/>
    <property type="match status" value="1"/>
</dbReference>
<dbReference type="OrthoDB" id="9813719at2"/>
<feature type="region of interest" description="Disordered" evidence="7">
    <location>
        <begin position="226"/>
        <end position="257"/>
    </location>
</feature>
<dbReference type="PANTHER" id="PTHR10629:SF52">
    <property type="entry name" value="DNA (CYTOSINE-5)-METHYLTRANSFERASE 1"/>
    <property type="match status" value="1"/>
</dbReference>
<evidence type="ECO:0000256" key="5">
    <source>
        <dbReference type="ARBA" id="ARBA00022747"/>
    </source>
</evidence>
<name>A0A3N3ZST8_9MICC</name>
<sequence>MHDIPSPGDRPLRVGSLFSGYGGLDLAVEHHFNAETIWYPELNEHVARVFSHHWPDAPNLGDISTIDWSTVPPVDILCGGFPCQDVSTVGKQAGLAPGTRSGLWSYMVAAIEALQPRYVVIENVRGLLSAPAVRPEKPGATHDERDPHPATLGDAIHATATVRDLEPDLWGLGDESARPLRALGAVLGDLADLRLHARWIGLPASLVGAPHHRFRIFIIAHRQDPVPNTAGDGRLSGRRDPGPGASPAGHDRTVASDHRLHPARADWLTDQAERRGDAVQPGREHVRRWGRYADAIARWEHITGREAPAPALLNDQTGPRPAPAFIEWQMGLEPGWVTDPAHGLTQNQMSTALGNGVLPLQAMLALTEMETTARSDRGDQGC</sequence>
<dbReference type="GO" id="GO:0044027">
    <property type="term" value="P:negative regulation of gene expression via chromosomal CpG island methylation"/>
    <property type="evidence" value="ECO:0007669"/>
    <property type="project" value="TreeGrafter"/>
</dbReference>
<dbReference type="AlphaFoldDB" id="A0A3N3ZST8"/>
<keyword evidence="3 6" id="KW-0808">Transferase</keyword>